<evidence type="ECO:0000313" key="3">
    <source>
        <dbReference type="EMBL" id="KAF8572179.1"/>
    </source>
</evidence>
<dbReference type="InterPro" id="IPR037883">
    <property type="entry name" value="Knr4/Smi1-like_sf"/>
</dbReference>
<dbReference type="Gene3D" id="3.40.1580.10">
    <property type="entry name" value="SMI1/KNR4-like"/>
    <property type="match status" value="1"/>
</dbReference>
<dbReference type="InterPro" id="IPR018958">
    <property type="entry name" value="Knr4/Smi1-like_dom"/>
</dbReference>
<dbReference type="SUPFAM" id="SSF160631">
    <property type="entry name" value="SMI1/KNR4-like"/>
    <property type="match status" value="1"/>
</dbReference>
<dbReference type="OrthoDB" id="10249691at2759"/>
<feature type="non-terminal residue" evidence="3">
    <location>
        <position position="1"/>
    </location>
</feature>
<evidence type="ECO:0000259" key="2">
    <source>
        <dbReference type="SMART" id="SM00860"/>
    </source>
</evidence>
<sequence length="324" mass="36534">VVLKIVIFSQEASYLSKYYRGLFCTLVSVKLDFDVRGAFSDSMVVKFIHDLKTYLKSKPAVCDVTVETYPPVEKQLIDEWSQNYGVQLPEDVRNFYLTTNGLLLAWYTSVGETKSLTGRISINAIEKLKSVSFELDQVDFNSNMETSVDVFLPDLIGFEGDSPPKYMFLLECCNNSRVVLLILDELYSGIYLLDQDATFHKLCDTLLQYLRLAIVHLGILDWHAWYTPTGPTPQALQYFALYTPERLAINMNGARTRFGSDMKCSQPPVIDSQRLLYIGGSGTERAGQTTKNVNIGSVKRRDKSTDSLNPRPTDVGNTGRKIRG</sequence>
<feature type="domain" description="Knr4/Smi1-like" evidence="2">
    <location>
        <begin position="71"/>
        <end position="212"/>
    </location>
</feature>
<dbReference type="PANTHER" id="PTHR31854">
    <property type="entry name" value="TUBULIN POLYGLUTAMYLASE COMPLEX SUBUNIT 2"/>
    <property type="match status" value="1"/>
</dbReference>
<dbReference type="InterPro" id="IPR039231">
    <property type="entry name" value="TPGS2"/>
</dbReference>
<evidence type="ECO:0000313" key="4">
    <source>
        <dbReference type="Proteomes" id="UP000699462"/>
    </source>
</evidence>
<feature type="region of interest" description="Disordered" evidence="1">
    <location>
        <begin position="287"/>
        <end position="324"/>
    </location>
</feature>
<dbReference type="Proteomes" id="UP000699462">
    <property type="component" value="Unassembled WGS sequence"/>
</dbReference>
<dbReference type="Pfam" id="PF09346">
    <property type="entry name" value="SMI1_KNR4"/>
    <property type="match status" value="1"/>
</dbReference>
<keyword evidence="4" id="KW-1185">Reference proteome</keyword>
<dbReference type="AlphaFoldDB" id="A0A8T0DW97"/>
<dbReference type="PANTHER" id="PTHR31854:SF2">
    <property type="entry name" value="TUBULIN POLYGLUTAMYLASE COMPLEX SUBUNIT 2"/>
    <property type="match status" value="1"/>
</dbReference>
<accession>A0A8T0DW97</accession>
<proteinExistence type="predicted"/>
<organism evidence="3 4">
    <name type="scientific">Paragonimus westermani</name>
    <dbReference type="NCBI Taxonomy" id="34504"/>
    <lineage>
        <taxon>Eukaryota</taxon>
        <taxon>Metazoa</taxon>
        <taxon>Spiralia</taxon>
        <taxon>Lophotrochozoa</taxon>
        <taxon>Platyhelminthes</taxon>
        <taxon>Trematoda</taxon>
        <taxon>Digenea</taxon>
        <taxon>Plagiorchiida</taxon>
        <taxon>Troglotremata</taxon>
        <taxon>Troglotrematidae</taxon>
        <taxon>Paragonimus</taxon>
    </lineage>
</organism>
<dbReference type="SMART" id="SM00860">
    <property type="entry name" value="SMI1_KNR4"/>
    <property type="match status" value="1"/>
</dbReference>
<name>A0A8T0DW97_9TREM</name>
<reference evidence="3 4" key="1">
    <citation type="submission" date="2019-07" db="EMBL/GenBank/DDBJ databases">
        <title>Annotation for the trematode Paragonimus westermani.</title>
        <authorList>
            <person name="Choi Y.-J."/>
        </authorList>
    </citation>
    <scope>NUCLEOTIDE SEQUENCE [LARGE SCALE GENOMIC DNA]</scope>
    <source>
        <strain evidence="3">180907_Pwestermani</strain>
    </source>
</reference>
<dbReference type="EMBL" id="JTDF01000143">
    <property type="protein sequence ID" value="KAF8572179.1"/>
    <property type="molecule type" value="Genomic_DNA"/>
</dbReference>
<protein>
    <recommendedName>
        <fullName evidence="2">Knr4/Smi1-like domain-containing protein</fullName>
    </recommendedName>
</protein>
<evidence type="ECO:0000256" key="1">
    <source>
        <dbReference type="SAM" id="MobiDB-lite"/>
    </source>
</evidence>
<gene>
    <name evidence="3" type="ORF">P879_00246</name>
</gene>
<comment type="caution">
    <text evidence="3">The sequence shown here is derived from an EMBL/GenBank/DDBJ whole genome shotgun (WGS) entry which is preliminary data.</text>
</comment>